<dbReference type="InParanoid" id="J0WQI0"/>
<evidence type="ECO:0000313" key="4">
    <source>
        <dbReference type="Proteomes" id="UP000006514"/>
    </source>
</evidence>
<dbReference type="Proteomes" id="UP000006514">
    <property type="component" value="Unassembled WGS sequence"/>
</dbReference>
<protein>
    <submittedName>
        <fullName evidence="3">Uncharacterized protein</fullName>
    </submittedName>
</protein>
<feature type="transmembrane region" description="Helical" evidence="2">
    <location>
        <begin position="12"/>
        <end position="34"/>
    </location>
</feature>
<feature type="non-terminal residue" evidence="3">
    <location>
        <position position="234"/>
    </location>
</feature>
<evidence type="ECO:0000256" key="1">
    <source>
        <dbReference type="SAM" id="MobiDB-lite"/>
    </source>
</evidence>
<sequence length="234" mass="24507">MSLPVTVATVTLALTCAVALIALYHAVVACTKAIRIRRRLRLARDSALPAWAVESSTSERSTVALIATPHTASGSDLPFWVGSGDSRAPTPPFAWQSLHPVTLPQSGSGPGADVLGLFQADASDDRLPPSPPPSPPRGILLRHFSSSQSLILVPARGRVNIDPMFSDSGSSDGESSTSSGTRARFRADEYGEHSIPVAYPGISPDVVGGNDGNEGYASDVDLSGDEGHAPERYH</sequence>
<gene>
    <name evidence="3" type="ORF">AURDEDRAFT_117772</name>
</gene>
<dbReference type="AlphaFoldDB" id="J0WQI0"/>
<dbReference type="EMBL" id="JH687994">
    <property type="protein sequence ID" value="EJD34143.1"/>
    <property type="molecule type" value="Genomic_DNA"/>
</dbReference>
<keyword evidence="2" id="KW-1133">Transmembrane helix</keyword>
<organism evidence="3 4">
    <name type="scientific">Auricularia subglabra (strain TFB-10046 / SS5)</name>
    <name type="common">White-rot fungus</name>
    <name type="synonym">Auricularia delicata (strain TFB10046)</name>
    <dbReference type="NCBI Taxonomy" id="717982"/>
    <lineage>
        <taxon>Eukaryota</taxon>
        <taxon>Fungi</taxon>
        <taxon>Dikarya</taxon>
        <taxon>Basidiomycota</taxon>
        <taxon>Agaricomycotina</taxon>
        <taxon>Agaricomycetes</taxon>
        <taxon>Auriculariales</taxon>
        <taxon>Auriculariaceae</taxon>
        <taxon>Auricularia</taxon>
    </lineage>
</organism>
<feature type="region of interest" description="Disordered" evidence="1">
    <location>
        <begin position="163"/>
        <end position="234"/>
    </location>
</feature>
<reference evidence="4" key="1">
    <citation type="journal article" date="2012" name="Science">
        <title>The Paleozoic origin of enzymatic lignin decomposition reconstructed from 31 fungal genomes.</title>
        <authorList>
            <person name="Floudas D."/>
            <person name="Binder M."/>
            <person name="Riley R."/>
            <person name="Barry K."/>
            <person name="Blanchette R.A."/>
            <person name="Henrissat B."/>
            <person name="Martinez A.T."/>
            <person name="Otillar R."/>
            <person name="Spatafora J.W."/>
            <person name="Yadav J.S."/>
            <person name="Aerts A."/>
            <person name="Benoit I."/>
            <person name="Boyd A."/>
            <person name="Carlson A."/>
            <person name="Copeland A."/>
            <person name="Coutinho P.M."/>
            <person name="de Vries R.P."/>
            <person name="Ferreira P."/>
            <person name="Findley K."/>
            <person name="Foster B."/>
            <person name="Gaskell J."/>
            <person name="Glotzer D."/>
            <person name="Gorecki P."/>
            <person name="Heitman J."/>
            <person name="Hesse C."/>
            <person name="Hori C."/>
            <person name="Igarashi K."/>
            <person name="Jurgens J.A."/>
            <person name="Kallen N."/>
            <person name="Kersten P."/>
            <person name="Kohler A."/>
            <person name="Kuees U."/>
            <person name="Kumar T.K.A."/>
            <person name="Kuo A."/>
            <person name="LaButti K."/>
            <person name="Larrondo L.F."/>
            <person name="Lindquist E."/>
            <person name="Ling A."/>
            <person name="Lombard V."/>
            <person name="Lucas S."/>
            <person name="Lundell T."/>
            <person name="Martin R."/>
            <person name="McLaughlin D.J."/>
            <person name="Morgenstern I."/>
            <person name="Morin E."/>
            <person name="Murat C."/>
            <person name="Nagy L.G."/>
            <person name="Nolan M."/>
            <person name="Ohm R.A."/>
            <person name="Patyshakuliyeva A."/>
            <person name="Rokas A."/>
            <person name="Ruiz-Duenas F.J."/>
            <person name="Sabat G."/>
            <person name="Salamov A."/>
            <person name="Samejima M."/>
            <person name="Schmutz J."/>
            <person name="Slot J.C."/>
            <person name="St John F."/>
            <person name="Stenlid J."/>
            <person name="Sun H."/>
            <person name="Sun S."/>
            <person name="Syed K."/>
            <person name="Tsang A."/>
            <person name="Wiebenga A."/>
            <person name="Young D."/>
            <person name="Pisabarro A."/>
            <person name="Eastwood D.C."/>
            <person name="Martin F."/>
            <person name="Cullen D."/>
            <person name="Grigoriev I.V."/>
            <person name="Hibbett D.S."/>
        </authorList>
    </citation>
    <scope>NUCLEOTIDE SEQUENCE [LARGE SCALE GENOMIC DNA]</scope>
    <source>
        <strain evidence="4">TFB10046</strain>
    </source>
</reference>
<keyword evidence="4" id="KW-1185">Reference proteome</keyword>
<name>J0WQI0_AURST</name>
<feature type="compositionally biased region" description="Basic and acidic residues" evidence="1">
    <location>
        <begin position="225"/>
        <end position="234"/>
    </location>
</feature>
<keyword evidence="2" id="KW-0812">Transmembrane</keyword>
<evidence type="ECO:0000313" key="3">
    <source>
        <dbReference type="EMBL" id="EJD34143.1"/>
    </source>
</evidence>
<keyword evidence="2" id="KW-0472">Membrane</keyword>
<evidence type="ECO:0000256" key="2">
    <source>
        <dbReference type="SAM" id="Phobius"/>
    </source>
</evidence>
<accession>J0WQI0</accession>
<feature type="compositionally biased region" description="Low complexity" evidence="1">
    <location>
        <begin position="166"/>
        <end position="181"/>
    </location>
</feature>
<proteinExistence type="predicted"/>
<dbReference type="KEGG" id="adl:AURDEDRAFT_117772"/>